<dbReference type="Proteomes" id="UP000318141">
    <property type="component" value="Unassembled WGS sequence"/>
</dbReference>
<keyword evidence="4" id="KW-0670">Pyruvate</keyword>
<sequence length="215" mass="23900">MLKLYSYFRSSASFRVRIALGLKGLPYEYVPVHLLKDGGQQFAESYRALNADALVPTLVDGDHALAQSMAIIEYLDETHPEPALLPGSALDRAYIRALAQGIACEIHPVNNLRVLKYLKHTLGVSDEAKEAWYRHWIELGFTSIEATLAREGKAGRFCFGDTPTLADICLVPQVFNAQRFQIGLEPYPTISRVFDACMEMPAFQQAAPKAQPDAE</sequence>
<dbReference type="SUPFAM" id="SSF47616">
    <property type="entry name" value="GST C-terminal domain-like"/>
    <property type="match status" value="1"/>
</dbReference>
<dbReference type="GO" id="GO:0006559">
    <property type="term" value="P:L-phenylalanine catabolic process"/>
    <property type="evidence" value="ECO:0007669"/>
    <property type="project" value="TreeGrafter"/>
</dbReference>
<dbReference type="InterPro" id="IPR036249">
    <property type="entry name" value="Thioredoxin-like_sf"/>
</dbReference>
<dbReference type="FunFam" id="1.20.1050.10:FF:000017">
    <property type="entry name" value="Maleylacetoacetate isomerase"/>
    <property type="match status" value="1"/>
</dbReference>
<evidence type="ECO:0000259" key="2">
    <source>
        <dbReference type="PROSITE" id="PS50404"/>
    </source>
</evidence>
<dbReference type="SFLD" id="SFLDG00358">
    <property type="entry name" value="Main_(cytGST)"/>
    <property type="match status" value="1"/>
</dbReference>
<dbReference type="EMBL" id="VLJN01000023">
    <property type="protein sequence ID" value="TWG83837.1"/>
    <property type="molecule type" value="Genomic_DNA"/>
</dbReference>
<dbReference type="InterPro" id="IPR010987">
    <property type="entry name" value="Glutathione-S-Trfase_C-like"/>
</dbReference>
<comment type="caution">
    <text evidence="4">The sequence shown here is derived from an EMBL/GenBank/DDBJ whole genome shotgun (WGS) entry which is preliminary data.</text>
</comment>
<dbReference type="OrthoDB" id="509852at2"/>
<comment type="similarity">
    <text evidence="1">Belongs to the GST superfamily. Zeta family.</text>
</comment>
<dbReference type="GO" id="GO:0016034">
    <property type="term" value="F:maleylacetoacetate isomerase activity"/>
    <property type="evidence" value="ECO:0007669"/>
    <property type="project" value="TreeGrafter"/>
</dbReference>
<dbReference type="GO" id="GO:0004364">
    <property type="term" value="F:glutathione transferase activity"/>
    <property type="evidence" value="ECO:0007669"/>
    <property type="project" value="TreeGrafter"/>
</dbReference>
<name>A0A562BF73_9BURK</name>
<evidence type="ECO:0000259" key="3">
    <source>
        <dbReference type="PROSITE" id="PS50405"/>
    </source>
</evidence>
<dbReference type="PANTHER" id="PTHR42673:SF21">
    <property type="entry name" value="GLUTATHIONE S-TRANSFERASE YFCF"/>
    <property type="match status" value="1"/>
</dbReference>
<proteinExistence type="inferred from homology"/>
<dbReference type="SUPFAM" id="SSF52833">
    <property type="entry name" value="Thioredoxin-like"/>
    <property type="match status" value="1"/>
</dbReference>
<dbReference type="AlphaFoldDB" id="A0A562BF73"/>
<dbReference type="Pfam" id="PF13410">
    <property type="entry name" value="GST_C_2"/>
    <property type="match status" value="1"/>
</dbReference>
<dbReference type="GO" id="GO:0005737">
    <property type="term" value="C:cytoplasm"/>
    <property type="evidence" value="ECO:0007669"/>
    <property type="project" value="InterPro"/>
</dbReference>
<dbReference type="PANTHER" id="PTHR42673">
    <property type="entry name" value="MALEYLACETOACETATE ISOMERASE"/>
    <property type="match status" value="1"/>
</dbReference>
<dbReference type="InterPro" id="IPR034330">
    <property type="entry name" value="GST_Zeta_C"/>
</dbReference>
<dbReference type="Pfam" id="PF13417">
    <property type="entry name" value="GST_N_3"/>
    <property type="match status" value="1"/>
</dbReference>
<dbReference type="PROSITE" id="PS50405">
    <property type="entry name" value="GST_CTER"/>
    <property type="match status" value="1"/>
</dbReference>
<keyword evidence="4" id="KW-0413">Isomerase</keyword>
<dbReference type="SFLD" id="SFLDS00019">
    <property type="entry name" value="Glutathione_Transferase_(cytos"/>
    <property type="match status" value="1"/>
</dbReference>
<protein>
    <submittedName>
        <fullName evidence="4">Maleylpyruvate isomerase</fullName>
    </submittedName>
</protein>
<dbReference type="CDD" id="cd03042">
    <property type="entry name" value="GST_N_Zeta"/>
    <property type="match status" value="1"/>
</dbReference>
<dbReference type="InterPro" id="IPR004045">
    <property type="entry name" value="Glutathione_S-Trfase_N"/>
</dbReference>
<evidence type="ECO:0000256" key="1">
    <source>
        <dbReference type="ARBA" id="ARBA00010007"/>
    </source>
</evidence>
<accession>A0A562BF73</accession>
<dbReference type="NCBIfam" id="TIGR01262">
    <property type="entry name" value="maiA"/>
    <property type="match status" value="1"/>
</dbReference>
<organism evidence="4 5">
    <name type="scientific">Cupriavidus gilardii J11</name>
    <dbReference type="NCBI Taxonomy" id="936133"/>
    <lineage>
        <taxon>Bacteria</taxon>
        <taxon>Pseudomonadati</taxon>
        <taxon>Pseudomonadota</taxon>
        <taxon>Betaproteobacteria</taxon>
        <taxon>Burkholderiales</taxon>
        <taxon>Burkholderiaceae</taxon>
        <taxon>Cupriavidus</taxon>
    </lineage>
</organism>
<dbReference type="InterPro" id="IPR005955">
    <property type="entry name" value="GST_Zeta"/>
</dbReference>
<dbReference type="PROSITE" id="PS50404">
    <property type="entry name" value="GST_NTER"/>
    <property type="match status" value="1"/>
</dbReference>
<dbReference type="InterPro" id="IPR034333">
    <property type="entry name" value="GST_Zeta_N"/>
</dbReference>
<dbReference type="Gene3D" id="1.20.1050.10">
    <property type="match status" value="1"/>
</dbReference>
<gene>
    <name evidence="4" type="ORF">L602_000300000520</name>
</gene>
<evidence type="ECO:0000313" key="4">
    <source>
        <dbReference type="EMBL" id="TWG83837.1"/>
    </source>
</evidence>
<dbReference type="Gene3D" id="3.40.30.10">
    <property type="entry name" value="Glutaredoxin"/>
    <property type="match status" value="1"/>
</dbReference>
<reference evidence="4 5" key="1">
    <citation type="submission" date="2019-07" db="EMBL/GenBank/DDBJ databases">
        <title>Genome sequencing of lignin-degrading bacterial isolates.</title>
        <authorList>
            <person name="Gladden J."/>
        </authorList>
    </citation>
    <scope>NUCLEOTIDE SEQUENCE [LARGE SCALE GENOMIC DNA]</scope>
    <source>
        <strain evidence="4 5">J11</strain>
    </source>
</reference>
<dbReference type="CDD" id="cd03191">
    <property type="entry name" value="GST_C_Zeta"/>
    <property type="match status" value="1"/>
</dbReference>
<dbReference type="GO" id="GO:0006749">
    <property type="term" value="P:glutathione metabolic process"/>
    <property type="evidence" value="ECO:0007669"/>
    <property type="project" value="TreeGrafter"/>
</dbReference>
<feature type="domain" description="GST N-terminal" evidence="2">
    <location>
        <begin position="1"/>
        <end position="83"/>
    </location>
</feature>
<feature type="domain" description="GST C-terminal" evidence="3">
    <location>
        <begin position="88"/>
        <end position="215"/>
    </location>
</feature>
<dbReference type="InterPro" id="IPR036282">
    <property type="entry name" value="Glutathione-S-Trfase_C_sf"/>
</dbReference>
<dbReference type="InterPro" id="IPR040079">
    <property type="entry name" value="Glutathione_S-Trfase"/>
</dbReference>
<evidence type="ECO:0000313" key="5">
    <source>
        <dbReference type="Proteomes" id="UP000318141"/>
    </source>
</evidence>
<keyword evidence="5" id="KW-1185">Reference proteome</keyword>